<proteinExistence type="predicted"/>
<accession>A0A8T9QE03</accession>
<keyword evidence="1" id="KW-0614">Plasmid</keyword>
<name>A0A8T9QE03_9BACT</name>
<dbReference type="RefSeq" id="WP_244678455.1">
    <property type="nucleotide sequence ID" value="NZ_CP095047.1"/>
</dbReference>
<reference evidence="1" key="1">
    <citation type="submission" date="2022-04" db="EMBL/GenBank/DDBJ databases">
        <title>Hymenobacter sp. isolated from the air.</title>
        <authorList>
            <person name="Won M."/>
            <person name="Lee C.-M."/>
            <person name="Woen H.-Y."/>
            <person name="Kwon S.-W."/>
        </authorList>
    </citation>
    <scope>NUCLEOTIDE SEQUENCE</scope>
    <source>
        <strain evidence="1">5116S-3</strain>
        <plasmid evidence="1">unnamed1</plasmid>
    </source>
</reference>
<dbReference type="EMBL" id="CP095047">
    <property type="protein sequence ID" value="UOQ75122.1"/>
    <property type="molecule type" value="Genomic_DNA"/>
</dbReference>
<evidence type="ECO:0000313" key="1">
    <source>
        <dbReference type="EMBL" id="UOQ75122.1"/>
    </source>
</evidence>
<keyword evidence="2" id="KW-1185">Reference proteome</keyword>
<organism evidence="1 2">
    <name type="scientific">Hymenobacter cellulosilyticus</name>
    <dbReference type="NCBI Taxonomy" id="2932248"/>
    <lineage>
        <taxon>Bacteria</taxon>
        <taxon>Pseudomonadati</taxon>
        <taxon>Bacteroidota</taxon>
        <taxon>Cytophagia</taxon>
        <taxon>Cytophagales</taxon>
        <taxon>Hymenobacteraceae</taxon>
        <taxon>Hymenobacter</taxon>
    </lineage>
</organism>
<geneLocation type="plasmid" evidence="1 2">
    <name>unnamed1</name>
</geneLocation>
<sequence length="90" mass="9434">MNSILPTSDGGFLLVGVSTSGATGDKTQPARGGLDYWVVKVDANGTKLWDKTFGGPLPDVLLNAAPTPMAGIYSRAIQHPQLGTIKPRRA</sequence>
<gene>
    <name evidence="1" type="ORF">MUN79_29040</name>
</gene>
<evidence type="ECO:0008006" key="3">
    <source>
        <dbReference type="Google" id="ProtNLM"/>
    </source>
</evidence>
<dbReference type="AlphaFoldDB" id="A0A8T9QE03"/>
<protein>
    <recommendedName>
        <fullName evidence="3">Bulb-type lectin domain-containing protein</fullName>
    </recommendedName>
</protein>
<evidence type="ECO:0000313" key="2">
    <source>
        <dbReference type="Proteomes" id="UP000831796"/>
    </source>
</evidence>
<dbReference type="KEGG" id="hcu:MUN79_29040"/>
<dbReference type="Proteomes" id="UP000831796">
    <property type="component" value="Plasmid unnamed1"/>
</dbReference>